<feature type="domain" description="CID" evidence="3">
    <location>
        <begin position="76"/>
        <end position="204"/>
    </location>
</feature>
<dbReference type="CDD" id="cd16982">
    <property type="entry name" value="CID_Pcf11"/>
    <property type="match status" value="1"/>
</dbReference>
<feature type="region of interest" description="Disordered" evidence="2">
    <location>
        <begin position="832"/>
        <end position="878"/>
    </location>
</feature>
<dbReference type="PROSITE" id="PS51391">
    <property type="entry name" value="CID"/>
    <property type="match status" value="1"/>
</dbReference>
<feature type="compositionally biased region" description="Basic and acidic residues" evidence="2">
    <location>
        <begin position="419"/>
        <end position="429"/>
    </location>
</feature>
<feature type="region of interest" description="Disordered" evidence="2">
    <location>
        <begin position="741"/>
        <end position="811"/>
    </location>
</feature>
<feature type="compositionally biased region" description="Low complexity" evidence="2">
    <location>
        <begin position="852"/>
        <end position="873"/>
    </location>
</feature>
<dbReference type="PANTHER" id="PTHR15921:SF3">
    <property type="entry name" value="PRE-MRNA CLEAVAGE COMPLEX 2 PROTEIN PCF11"/>
    <property type="match status" value="1"/>
</dbReference>
<evidence type="ECO:0000256" key="2">
    <source>
        <dbReference type="SAM" id="MobiDB-lite"/>
    </source>
</evidence>
<dbReference type="GO" id="GO:0006369">
    <property type="term" value="P:termination of RNA polymerase II transcription"/>
    <property type="evidence" value="ECO:0007669"/>
    <property type="project" value="InterPro"/>
</dbReference>
<feature type="compositionally biased region" description="Polar residues" evidence="2">
    <location>
        <begin position="207"/>
        <end position="225"/>
    </location>
</feature>
<dbReference type="InterPro" id="IPR047415">
    <property type="entry name" value="Pcf11_CID"/>
</dbReference>
<feature type="compositionally biased region" description="Polar residues" evidence="2">
    <location>
        <begin position="842"/>
        <end position="851"/>
    </location>
</feature>
<dbReference type="GO" id="GO:0031124">
    <property type="term" value="P:mRNA 3'-end processing"/>
    <property type="evidence" value="ECO:0007669"/>
    <property type="project" value="InterPro"/>
</dbReference>
<feature type="compositionally biased region" description="Polar residues" evidence="2">
    <location>
        <begin position="664"/>
        <end position="689"/>
    </location>
</feature>
<reference evidence="4" key="1">
    <citation type="submission" date="2018-02" db="EMBL/GenBank/DDBJ databases">
        <title>Rhizophora mucronata_Transcriptome.</title>
        <authorList>
            <person name="Meera S.P."/>
            <person name="Sreeshan A."/>
            <person name="Augustine A."/>
        </authorList>
    </citation>
    <scope>NUCLEOTIDE SEQUENCE</scope>
    <source>
        <tissue evidence="4">Leaf</tissue>
    </source>
</reference>
<feature type="compositionally biased region" description="Polar residues" evidence="2">
    <location>
        <begin position="635"/>
        <end position="657"/>
    </location>
</feature>
<dbReference type="GO" id="GO:0000993">
    <property type="term" value="F:RNA polymerase II complex binding"/>
    <property type="evidence" value="ECO:0007669"/>
    <property type="project" value="InterPro"/>
</dbReference>
<dbReference type="FunFam" id="1.25.40.90:FF:000023">
    <property type="entry name" value="polyadenylation and cleavage factor homolog 4"/>
    <property type="match status" value="1"/>
</dbReference>
<dbReference type="GO" id="GO:0005849">
    <property type="term" value="C:mRNA cleavage factor complex"/>
    <property type="evidence" value="ECO:0007669"/>
    <property type="project" value="TreeGrafter"/>
</dbReference>
<dbReference type="InterPro" id="IPR006569">
    <property type="entry name" value="CID_dom"/>
</dbReference>
<name>A0A2P2L6I1_RHIMU</name>
<dbReference type="InterPro" id="IPR008942">
    <property type="entry name" value="ENTH_VHS"/>
</dbReference>
<evidence type="ECO:0000313" key="4">
    <source>
        <dbReference type="EMBL" id="MBX13592.1"/>
    </source>
</evidence>
<feature type="region of interest" description="Disordered" evidence="2">
    <location>
        <begin position="206"/>
        <end position="257"/>
    </location>
</feature>
<dbReference type="EMBL" id="GGEC01033108">
    <property type="protein sequence ID" value="MBX13592.1"/>
    <property type="molecule type" value="Transcribed_RNA"/>
</dbReference>
<dbReference type="PANTHER" id="PTHR15921">
    <property type="entry name" value="PRE-MRNA CLEAVAGE COMPLEX II"/>
    <property type="match status" value="1"/>
</dbReference>
<dbReference type="InterPro" id="IPR057242">
    <property type="entry name" value="PCFS4-like"/>
</dbReference>
<sequence>MEMESARRSFDRSRQPGLKKPRLADEQPNPNSRPFPQRPASAVLPPRYRVSSDRDSESNDSSRGGGGYQPQPVPQQHQELVSQYKTALAELTFNSKPIITNLTIIADENQHAAKAIASTVLANILEVPSEQKLPSLYLLDSIVKNIGRDYIKYFSSRLPEVFCKTYRQVDPSVHPSMRHLFGTWKGVFPPQTLQIIEKELSFVPAVNGSSSGPATSRPDSQSQRPPHSIHVNPKYLERQRLQQSSRAKGMSNDMTIPMDNSAEDVERLDRAASIGAGRPWNIQRSNREALSEPFHEKKTGAVYGDFEYGSGVSRSPGLGIGRTSGRVAEQGHEKSWYGAGSNVPDSIPGQKNGINMKQGFPNYLGNKASNYDLSLPTKSIARNSSGMSASWKNSEEEEFMWDMHSRLSNHDATNFSTSSRKDQWTPDDSEKLDFENHIQKPQSLRDFGSRLDRETSSDSLSIEQREQAGFESLSPQWQLQEAQSTEGLLLSGTSGIAAGHSEDYSASLGGLHKTASSLTRMAARPHASSSHIGTSGIGFSTNVTVESTGTLRQHKLPSVGALPPSRQSPMHQRPPSPLFQAHHSHRQLPNSAEEDYLQPQVLWPDYKGSQFSKRSLPSNIRHSNSEKLQIEEWKASSQPVLPQKSHQSHLSELQQAQFKHYEPSDQTQKPHLPSVSNIGTLSKSGSSVPDHSDFITAETSGKSSTSSLLAAVMKSGILSNIATGSQPSKNFQNVQQVSPLSNIQPSLPEGTPPLQSSSSKSQDTSIPFSVPLSRDKTSAVSSVSPRKEDQVPLPAGSPTSSAQNSDVNKASNPVSNLLSSLVAKGLISASKSQAPSPLPIESPNQNLTVTIPSPRSSLPVSSSASHSSPVDKVSTPEPALKKSVAWPQSSTMKMENLIGFEFKPDIIRELHPTVISSLFDDIQHQCVICGLRLKIKEQLDRHTEWHTLKTFEPDGTNRLSSRWYADLEDWVNGMAGPSSVLESPGLMESGSTMDNDELMVPADEDQCACVLCGELFEDYYSQGRNQWMFKGAVHITLPLGNSELATADESARGPIVHKSCMSESSIHDLRVANGIKMVRSLIFRKDFSS</sequence>
<feature type="compositionally biased region" description="Basic and acidic residues" evidence="2">
    <location>
        <begin position="447"/>
        <end position="456"/>
    </location>
</feature>
<feature type="region of interest" description="Disordered" evidence="2">
    <location>
        <begin position="552"/>
        <end position="591"/>
    </location>
</feature>
<evidence type="ECO:0000259" key="3">
    <source>
        <dbReference type="PROSITE" id="PS51391"/>
    </source>
</evidence>
<dbReference type="GO" id="GO:0005737">
    <property type="term" value="C:cytoplasm"/>
    <property type="evidence" value="ECO:0007669"/>
    <property type="project" value="TreeGrafter"/>
</dbReference>
<proteinExistence type="predicted"/>
<feature type="compositionally biased region" description="Polar residues" evidence="2">
    <location>
        <begin position="527"/>
        <end position="538"/>
    </location>
</feature>
<dbReference type="PROSITE" id="PS00028">
    <property type="entry name" value="ZINC_FINGER_C2H2_1"/>
    <property type="match status" value="1"/>
</dbReference>
<dbReference type="GO" id="GO:0003729">
    <property type="term" value="F:mRNA binding"/>
    <property type="evidence" value="ECO:0007669"/>
    <property type="project" value="InterPro"/>
</dbReference>
<dbReference type="Gene3D" id="1.25.40.90">
    <property type="match status" value="1"/>
</dbReference>
<dbReference type="Pfam" id="PF04818">
    <property type="entry name" value="CID"/>
    <property type="match status" value="1"/>
</dbReference>
<feature type="region of interest" description="Disordered" evidence="2">
    <location>
        <begin position="410"/>
        <end position="429"/>
    </location>
</feature>
<feature type="region of interest" description="Disordered" evidence="2">
    <location>
        <begin position="434"/>
        <end position="478"/>
    </location>
</feature>
<feature type="region of interest" description="Disordered" evidence="2">
    <location>
        <begin position="631"/>
        <end position="701"/>
    </location>
</feature>
<feature type="compositionally biased region" description="Basic and acidic residues" evidence="2">
    <location>
        <begin position="1"/>
        <end position="14"/>
    </location>
</feature>
<dbReference type="SUPFAM" id="SSF48464">
    <property type="entry name" value="ENTH/VHS domain"/>
    <property type="match status" value="1"/>
</dbReference>
<protein>
    <submittedName>
        <fullName evidence="4">Uncharacterized protein MANES_08G021000</fullName>
    </submittedName>
</protein>
<feature type="region of interest" description="Disordered" evidence="2">
    <location>
        <begin position="1"/>
        <end position="79"/>
    </location>
</feature>
<dbReference type="AlphaFoldDB" id="A0A2P2L6I1"/>
<dbReference type="InterPro" id="IPR045154">
    <property type="entry name" value="PCF11-like"/>
</dbReference>
<evidence type="ECO:0000256" key="1">
    <source>
        <dbReference type="ARBA" id="ARBA00022664"/>
    </source>
</evidence>
<dbReference type="Pfam" id="PF23228">
    <property type="entry name" value="zf_PCFS4"/>
    <property type="match status" value="1"/>
</dbReference>
<dbReference type="InterPro" id="IPR013087">
    <property type="entry name" value="Znf_C2H2_type"/>
</dbReference>
<dbReference type="SMART" id="SM00582">
    <property type="entry name" value="RPR"/>
    <property type="match status" value="1"/>
</dbReference>
<accession>A0A2P2L6I1</accession>
<feature type="compositionally biased region" description="Polar residues" evidence="2">
    <location>
        <begin position="797"/>
        <end position="810"/>
    </location>
</feature>
<feature type="region of interest" description="Disordered" evidence="2">
    <location>
        <begin position="519"/>
        <end position="538"/>
    </location>
</feature>
<organism evidence="4">
    <name type="scientific">Rhizophora mucronata</name>
    <name type="common">Asiatic mangrove</name>
    <dbReference type="NCBI Taxonomy" id="61149"/>
    <lineage>
        <taxon>Eukaryota</taxon>
        <taxon>Viridiplantae</taxon>
        <taxon>Streptophyta</taxon>
        <taxon>Embryophyta</taxon>
        <taxon>Tracheophyta</taxon>
        <taxon>Spermatophyta</taxon>
        <taxon>Magnoliopsida</taxon>
        <taxon>eudicotyledons</taxon>
        <taxon>Gunneridae</taxon>
        <taxon>Pentapetalae</taxon>
        <taxon>rosids</taxon>
        <taxon>fabids</taxon>
        <taxon>Malpighiales</taxon>
        <taxon>Rhizophoraceae</taxon>
        <taxon>Rhizophora</taxon>
    </lineage>
</organism>
<keyword evidence="1" id="KW-0507">mRNA processing</keyword>